<dbReference type="Gene3D" id="2.160.10.10">
    <property type="entry name" value="Hexapeptide repeat proteins"/>
    <property type="match status" value="1"/>
</dbReference>
<dbReference type="SUPFAM" id="SSF51161">
    <property type="entry name" value="Trimeric LpxA-like enzymes"/>
    <property type="match status" value="1"/>
</dbReference>
<organism evidence="1 2">
    <name type="scientific">Lacunisphaera limnophila</name>
    <dbReference type="NCBI Taxonomy" id="1838286"/>
    <lineage>
        <taxon>Bacteria</taxon>
        <taxon>Pseudomonadati</taxon>
        <taxon>Verrucomicrobiota</taxon>
        <taxon>Opitutia</taxon>
        <taxon>Opitutales</taxon>
        <taxon>Opitutaceae</taxon>
        <taxon>Lacunisphaera</taxon>
    </lineage>
</organism>
<dbReference type="GO" id="GO:0016746">
    <property type="term" value="F:acyltransferase activity"/>
    <property type="evidence" value="ECO:0007669"/>
    <property type="project" value="UniProtKB-KW"/>
</dbReference>
<evidence type="ECO:0000313" key="1">
    <source>
        <dbReference type="EMBL" id="AOS44371.1"/>
    </source>
</evidence>
<dbReference type="InterPro" id="IPR050484">
    <property type="entry name" value="Transf_Hexapept/Carb_Anhydrase"/>
</dbReference>
<keyword evidence="1" id="KW-0012">Acyltransferase</keyword>
<evidence type="ECO:0000313" key="2">
    <source>
        <dbReference type="Proteomes" id="UP000095228"/>
    </source>
</evidence>
<dbReference type="STRING" id="1838286.Verru16b_01433"/>
<dbReference type="KEGG" id="obg:Verru16b_01433"/>
<dbReference type="EMBL" id="CP016094">
    <property type="protein sequence ID" value="AOS44371.1"/>
    <property type="molecule type" value="Genomic_DNA"/>
</dbReference>
<reference evidence="1 2" key="1">
    <citation type="submission" date="2016-06" db="EMBL/GenBank/DDBJ databases">
        <title>Three novel species with peptidoglycan cell walls form the new genus Lacunisphaera gen. nov. in the family Opitutaceae of the verrucomicrobial subdivision 4.</title>
        <authorList>
            <person name="Rast P."/>
            <person name="Gloeckner I."/>
            <person name="Jogler M."/>
            <person name="Boedeker C."/>
            <person name="Jeske O."/>
            <person name="Wiegand S."/>
            <person name="Reinhardt R."/>
            <person name="Schumann P."/>
            <person name="Rohde M."/>
            <person name="Spring S."/>
            <person name="Gloeckner F.O."/>
            <person name="Jogler C."/>
        </authorList>
    </citation>
    <scope>NUCLEOTIDE SEQUENCE [LARGE SCALE GENOMIC DNA]</scope>
    <source>
        <strain evidence="1 2">IG16b</strain>
    </source>
</reference>
<dbReference type="PANTHER" id="PTHR13061:SF29">
    <property type="entry name" value="GAMMA CARBONIC ANHYDRASE-LIKE 1, MITOCHONDRIAL-RELATED"/>
    <property type="match status" value="1"/>
</dbReference>
<dbReference type="RefSeq" id="WP_069961621.1">
    <property type="nucleotide sequence ID" value="NZ_CP016094.1"/>
</dbReference>
<gene>
    <name evidence="1" type="ORF">Verru16b_01433</name>
</gene>
<dbReference type="AlphaFoldDB" id="A0A1D8AU04"/>
<protein>
    <submittedName>
        <fullName evidence="1">UDP-3-O-[3-hydroxymyristoyl] glucosamine N-acyltransferase</fullName>
    </submittedName>
</protein>
<sequence length="208" mass="22151">MILSHQGKCPQIHPSAYIAPTATLCGDVTVGAHCRIMFGACLIAEGGSIVIGSHGIVLENAVIRSTALHSVTIGNHCLVGPNAHLAGCTLEDEVFIATGACVFHAGILRARSEVRVNGVVHLKTELPEDATVPIGWVAVGSPVTILPPDQHERIWEIQKPLNFPLAVYGIERSEASMTRITERMATFLGSHADDHTSLTLSAQRPECP</sequence>
<dbReference type="InterPro" id="IPR011004">
    <property type="entry name" value="Trimer_LpxA-like_sf"/>
</dbReference>
<dbReference type="PANTHER" id="PTHR13061">
    <property type="entry name" value="DYNACTIN SUBUNIT P25"/>
    <property type="match status" value="1"/>
</dbReference>
<accession>A0A1D8AU04</accession>
<dbReference type="OrthoDB" id="9803036at2"/>
<name>A0A1D8AU04_9BACT</name>
<proteinExistence type="predicted"/>
<dbReference type="Proteomes" id="UP000095228">
    <property type="component" value="Chromosome"/>
</dbReference>
<keyword evidence="2" id="KW-1185">Reference proteome</keyword>
<keyword evidence="1" id="KW-0808">Transferase</keyword>